<dbReference type="STRING" id="702114.A1355_16970"/>
<keyword evidence="3" id="KW-1185">Reference proteome</keyword>
<feature type="transmembrane region" description="Helical" evidence="1">
    <location>
        <begin position="153"/>
        <end position="170"/>
    </location>
</feature>
<dbReference type="OrthoDB" id="5567494at2"/>
<evidence type="ECO:0000313" key="2">
    <source>
        <dbReference type="EMBL" id="OAI29105.1"/>
    </source>
</evidence>
<gene>
    <name evidence="2" type="ORF">A1355_16970</name>
</gene>
<dbReference type="RefSeq" id="WP_064023948.1">
    <property type="nucleotide sequence ID" value="NZ_LUUK01000005.1"/>
</dbReference>
<evidence type="ECO:0000313" key="3">
    <source>
        <dbReference type="Proteomes" id="UP000077628"/>
    </source>
</evidence>
<feature type="transmembrane region" description="Helical" evidence="1">
    <location>
        <begin position="78"/>
        <end position="99"/>
    </location>
</feature>
<feature type="transmembrane region" description="Helical" evidence="1">
    <location>
        <begin position="23"/>
        <end position="40"/>
    </location>
</feature>
<feature type="transmembrane region" description="Helical" evidence="1">
    <location>
        <begin position="129"/>
        <end position="147"/>
    </location>
</feature>
<name>A0A177PFN5_9GAMM</name>
<dbReference type="Proteomes" id="UP000077628">
    <property type="component" value="Unassembled WGS sequence"/>
</dbReference>
<keyword evidence="1" id="KW-0812">Transmembrane</keyword>
<keyword evidence="1" id="KW-1133">Transmembrane helix</keyword>
<organism evidence="2 3">
    <name type="scientific">Methylomonas koyamae</name>
    <dbReference type="NCBI Taxonomy" id="702114"/>
    <lineage>
        <taxon>Bacteria</taxon>
        <taxon>Pseudomonadati</taxon>
        <taxon>Pseudomonadota</taxon>
        <taxon>Gammaproteobacteria</taxon>
        <taxon>Methylococcales</taxon>
        <taxon>Methylococcaceae</taxon>
        <taxon>Methylomonas</taxon>
    </lineage>
</organism>
<protein>
    <submittedName>
        <fullName evidence="2">Uncharacterized protein</fullName>
    </submittedName>
</protein>
<proteinExistence type="predicted"/>
<comment type="caution">
    <text evidence="2">The sequence shown here is derived from an EMBL/GenBank/DDBJ whole genome shotgun (WGS) entry which is preliminary data.</text>
</comment>
<keyword evidence="1" id="KW-0472">Membrane</keyword>
<sequence>MTDDEIPTESQPTKRHFGIEQTVFILLILLSLVGIFITDFNPDDGYGYWLAMVFVFGLLSIFVARLRAKSNEADLGKIVKAQAMHWLHTIVVVAAASMLNKSGQMVGVSSDMLILLILGQSTMLDGYHIGWQFSLLGFFLVGCALIIAFFQPFMWICAGLAALVVAASFMRSRVD</sequence>
<reference evidence="3" key="1">
    <citation type="submission" date="2016-03" db="EMBL/GenBank/DDBJ databases">
        <authorList>
            <person name="Heylen K."/>
            <person name="De Vos P."/>
            <person name="Vekeman B."/>
        </authorList>
    </citation>
    <scope>NUCLEOTIDE SEQUENCE [LARGE SCALE GENOMIC DNA]</scope>
    <source>
        <strain evidence="3">R-45383</strain>
    </source>
</reference>
<evidence type="ECO:0000256" key="1">
    <source>
        <dbReference type="SAM" id="Phobius"/>
    </source>
</evidence>
<feature type="transmembrane region" description="Helical" evidence="1">
    <location>
        <begin position="46"/>
        <end position="66"/>
    </location>
</feature>
<dbReference type="EMBL" id="LUUK01000005">
    <property type="protein sequence ID" value="OAI29105.1"/>
    <property type="molecule type" value="Genomic_DNA"/>
</dbReference>
<dbReference type="AlphaFoldDB" id="A0A177PFN5"/>
<accession>A0A177PFN5</accession>